<reference evidence="7 8" key="1">
    <citation type="submission" date="2016-10" db="EMBL/GenBank/DDBJ databases">
        <authorList>
            <person name="Varghese N."/>
            <person name="Submissions S."/>
        </authorList>
    </citation>
    <scope>NUCLEOTIDE SEQUENCE [LARGE SCALE GENOMIC DNA]</scope>
    <source>
        <strain evidence="7 8">CGMCC 1.6859</strain>
    </source>
</reference>
<dbReference type="InterPro" id="IPR039425">
    <property type="entry name" value="RNA_pol_sigma-70-like"/>
</dbReference>
<proteinExistence type="inferred from homology"/>
<sequence length="216" mass="25219">MKIDDYSDNIILIESLKNGDEGAYTYLIDTYHHKLCVYANSLVKNIYSAEDIVQNVFIKVWEHRTRLKENHSLKSFLYKLVYNEFIDLYRKNQSLFSLEKSYYDALNGIVQEEDSEAFQRVLNAVNKEIQNLPPKCKEVFILSKKEGLTNIEIAEHLDVSIKTVEAQITKAFSILRSTLEEKVRSVLFLLFSNKKLYFTNMDSTVQSHLPCKSERN</sequence>
<evidence type="ECO:0000259" key="5">
    <source>
        <dbReference type="Pfam" id="PF04542"/>
    </source>
</evidence>
<evidence type="ECO:0000256" key="4">
    <source>
        <dbReference type="ARBA" id="ARBA00023163"/>
    </source>
</evidence>
<dbReference type="InterPro" id="IPR013324">
    <property type="entry name" value="RNA_pol_sigma_r3/r4-like"/>
</dbReference>
<dbReference type="Gene3D" id="1.10.1740.10">
    <property type="match status" value="1"/>
</dbReference>
<keyword evidence="8" id="KW-1185">Reference proteome</keyword>
<keyword evidence="3" id="KW-0731">Sigma factor</keyword>
<dbReference type="PANTHER" id="PTHR43133">
    <property type="entry name" value="RNA POLYMERASE ECF-TYPE SIGMA FACTO"/>
    <property type="match status" value="1"/>
</dbReference>
<evidence type="ECO:0000259" key="6">
    <source>
        <dbReference type="Pfam" id="PF08281"/>
    </source>
</evidence>
<dbReference type="SUPFAM" id="SSF88946">
    <property type="entry name" value="Sigma2 domain of RNA polymerase sigma factors"/>
    <property type="match status" value="1"/>
</dbReference>
<dbReference type="InterPro" id="IPR014327">
    <property type="entry name" value="RNA_pol_sigma70_bacteroid"/>
</dbReference>
<dbReference type="PANTHER" id="PTHR43133:SF46">
    <property type="entry name" value="RNA POLYMERASE SIGMA-70 FACTOR ECF SUBFAMILY"/>
    <property type="match status" value="1"/>
</dbReference>
<dbReference type="InterPro" id="IPR013249">
    <property type="entry name" value="RNA_pol_sigma70_r4_t2"/>
</dbReference>
<dbReference type="NCBIfam" id="TIGR02937">
    <property type="entry name" value="sigma70-ECF"/>
    <property type="match status" value="1"/>
</dbReference>
<dbReference type="InterPro" id="IPR036388">
    <property type="entry name" value="WH-like_DNA-bd_sf"/>
</dbReference>
<evidence type="ECO:0000256" key="3">
    <source>
        <dbReference type="ARBA" id="ARBA00023082"/>
    </source>
</evidence>
<accession>A0ABY0LGL3</accession>
<dbReference type="EMBL" id="FMVC01000002">
    <property type="protein sequence ID" value="SCY15330.1"/>
    <property type="molecule type" value="Genomic_DNA"/>
</dbReference>
<dbReference type="InterPro" id="IPR007627">
    <property type="entry name" value="RNA_pol_sigma70_r2"/>
</dbReference>
<organism evidence="7 8">
    <name type="scientific">Flavobacterium anhuiense</name>
    <dbReference type="NCBI Taxonomy" id="459526"/>
    <lineage>
        <taxon>Bacteria</taxon>
        <taxon>Pseudomonadati</taxon>
        <taxon>Bacteroidota</taxon>
        <taxon>Flavobacteriia</taxon>
        <taxon>Flavobacteriales</taxon>
        <taxon>Flavobacteriaceae</taxon>
        <taxon>Flavobacterium</taxon>
    </lineage>
</organism>
<evidence type="ECO:0000313" key="8">
    <source>
        <dbReference type="Proteomes" id="UP000199307"/>
    </source>
</evidence>
<comment type="similarity">
    <text evidence="1">Belongs to the sigma-70 factor family. ECF subfamily.</text>
</comment>
<dbReference type="InterPro" id="IPR013325">
    <property type="entry name" value="RNA_pol_sigma_r2"/>
</dbReference>
<evidence type="ECO:0000256" key="1">
    <source>
        <dbReference type="ARBA" id="ARBA00010641"/>
    </source>
</evidence>
<dbReference type="Proteomes" id="UP000199307">
    <property type="component" value="Unassembled WGS sequence"/>
</dbReference>
<keyword evidence="2" id="KW-0805">Transcription regulation</keyword>
<protein>
    <submittedName>
        <fullName evidence="7">RNA polymerase sigma-70 factor, ECF subfamily</fullName>
    </submittedName>
</protein>
<evidence type="ECO:0000313" key="7">
    <source>
        <dbReference type="EMBL" id="SCY15330.1"/>
    </source>
</evidence>
<evidence type="ECO:0000256" key="2">
    <source>
        <dbReference type="ARBA" id="ARBA00023015"/>
    </source>
</evidence>
<gene>
    <name evidence="7" type="ORF">SAMN02927916_1289</name>
</gene>
<dbReference type="SUPFAM" id="SSF88659">
    <property type="entry name" value="Sigma3 and sigma4 domains of RNA polymerase sigma factors"/>
    <property type="match status" value="1"/>
</dbReference>
<dbReference type="InterPro" id="IPR014284">
    <property type="entry name" value="RNA_pol_sigma-70_dom"/>
</dbReference>
<dbReference type="Gene3D" id="1.10.10.10">
    <property type="entry name" value="Winged helix-like DNA-binding domain superfamily/Winged helix DNA-binding domain"/>
    <property type="match status" value="1"/>
</dbReference>
<keyword evidence="4" id="KW-0804">Transcription</keyword>
<dbReference type="RefSeq" id="WP_244511681.1">
    <property type="nucleotide sequence ID" value="NZ_FMVC01000002.1"/>
</dbReference>
<dbReference type="NCBIfam" id="TIGR02985">
    <property type="entry name" value="Sig70_bacteroi1"/>
    <property type="match status" value="1"/>
</dbReference>
<feature type="domain" description="RNA polymerase sigma-70 region 2" evidence="5">
    <location>
        <begin position="27"/>
        <end position="93"/>
    </location>
</feature>
<feature type="domain" description="RNA polymerase sigma factor 70 region 4 type 2" evidence="6">
    <location>
        <begin position="125"/>
        <end position="171"/>
    </location>
</feature>
<name>A0ABY0LGL3_9FLAO</name>
<comment type="caution">
    <text evidence="7">The sequence shown here is derived from an EMBL/GenBank/DDBJ whole genome shotgun (WGS) entry which is preliminary data.</text>
</comment>
<dbReference type="Pfam" id="PF08281">
    <property type="entry name" value="Sigma70_r4_2"/>
    <property type="match status" value="1"/>
</dbReference>
<dbReference type="Pfam" id="PF04542">
    <property type="entry name" value="Sigma70_r2"/>
    <property type="match status" value="1"/>
</dbReference>